<dbReference type="GO" id="GO:0005524">
    <property type="term" value="F:ATP binding"/>
    <property type="evidence" value="ECO:0007669"/>
    <property type="project" value="UniProtKB-UniRule"/>
</dbReference>
<dbReference type="InterPro" id="IPR017441">
    <property type="entry name" value="Protein_kinase_ATP_BS"/>
</dbReference>
<dbReference type="InterPro" id="IPR000719">
    <property type="entry name" value="Prot_kinase_dom"/>
</dbReference>
<feature type="compositionally biased region" description="Low complexity" evidence="13">
    <location>
        <begin position="181"/>
        <end position="192"/>
    </location>
</feature>
<feature type="compositionally biased region" description="Basic and acidic residues" evidence="13">
    <location>
        <begin position="33"/>
        <end position="49"/>
    </location>
</feature>
<keyword evidence="8" id="KW-0539">Nucleus</keyword>
<dbReference type="Gene3D" id="1.10.510.10">
    <property type="entry name" value="Transferase(Phosphotransferase) domain 1"/>
    <property type="match status" value="1"/>
</dbReference>
<dbReference type="InterPro" id="IPR011009">
    <property type="entry name" value="Kinase-like_dom_sf"/>
</dbReference>
<feature type="compositionally biased region" description="Basic and acidic residues" evidence="13">
    <location>
        <begin position="1"/>
        <end position="23"/>
    </location>
</feature>
<feature type="compositionally biased region" description="Polar residues" evidence="13">
    <location>
        <begin position="224"/>
        <end position="238"/>
    </location>
</feature>
<dbReference type="SMART" id="SM00220">
    <property type="entry name" value="S_TKc"/>
    <property type="match status" value="1"/>
</dbReference>
<feature type="compositionally biased region" description="Polar residues" evidence="13">
    <location>
        <begin position="353"/>
        <end position="378"/>
    </location>
</feature>
<evidence type="ECO:0000256" key="3">
    <source>
        <dbReference type="ARBA" id="ARBA00022527"/>
    </source>
</evidence>
<feature type="region of interest" description="Disordered" evidence="13">
    <location>
        <begin position="744"/>
        <end position="813"/>
    </location>
</feature>
<evidence type="ECO:0000256" key="13">
    <source>
        <dbReference type="SAM" id="MobiDB-lite"/>
    </source>
</evidence>
<comment type="caution">
    <text evidence="15">The sequence shown here is derived from an EMBL/GenBank/DDBJ whole genome shotgun (WGS) entry which is preliminary data.</text>
</comment>
<comment type="catalytic activity">
    <reaction evidence="11">
        <text>[DNA-directed RNA polymerase] + ATP = phospho-[DNA-directed RNA polymerase] + ADP + H(+)</text>
        <dbReference type="Rhea" id="RHEA:10216"/>
        <dbReference type="Rhea" id="RHEA-COMP:11321"/>
        <dbReference type="Rhea" id="RHEA-COMP:11322"/>
        <dbReference type="ChEBI" id="CHEBI:15378"/>
        <dbReference type="ChEBI" id="CHEBI:30616"/>
        <dbReference type="ChEBI" id="CHEBI:43176"/>
        <dbReference type="ChEBI" id="CHEBI:68546"/>
        <dbReference type="ChEBI" id="CHEBI:456216"/>
        <dbReference type="EC" id="2.7.11.23"/>
    </reaction>
</comment>
<dbReference type="GO" id="GO:0004693">
    <property type="term" value="F:cyclin-dependent protein serine/threonine kinase activity"/>
    <property type="evidence" value="ECO:0007669"/>
    <property type="project" value="UniProtKB-EC"/>
</dbReference>
<dbReference type="PANTHER" id="PTHR24056">
    <property type="entry name" value="CELL DIVISION PROTEIN KINASE"/>
    <property type="match status" value="1"/>
</dbReference>
<feature type="region of interest" description="Disordered" evidence="13">
    <location>
        <begin position="1"/>
        <end position="390"/>
    </location>
</feature>
<proteinExistence type="inferred from homology"/>
<name>A0A7I8VPT0_9ANNE</name>
<feature type="compositionally biased region" description="Pro residues" evidence="13">
    <location>
        <begin position="782"/>
        <end position="796"/>
    </location>
</feature>
<evidence type="ECO:0000256" key="11">
    <source>
        <dbReference type="ARBA" id="ARBA00049280"/>
    </source>
</evidence>
<dbReference type="CDD" id="cd07864">
    <property type="entry name" value="STKc_CDK12"/>
    <property type="match status" value="1"/>
</dbReference>
<dbReference type="GO" id="GO:0008024">
    <property type="term" value="C:cyclin/CDK positive transcription elongation factor complex"/>
    <property type="evidence" value="ECO:0007669"/>
    <property type="project" value="TreeGrafter"/>
</dbReference>
<keyword evidence="4" id="KW-0808">Transferase</keyword>
<dbReference type="Proteomes" id="UP000549394">
    <property type="component" value="Unassembled WGS sequence"/>
</dbReference>
<feature type="domain" description="Protein kinase" evidence="14">
    <location>
        <begin position="420"/>
        <end position="714"/>
    </location>
</feature>
<feature type="compositionally biased region" description="Low complexity" evidence="13">
    <location>
        <begin position="992"/>
        <end position="1003"/>
    </location>
</feature>
<dbReference type="OrthoDB" id="28397at2759"/>
<evidence type="ECO:0000256" key="7">
    <source>
        <dbReference type="ARBA" id="ARBA00022840"/>
    </source>
</evidence>
<sequence length="1017" mass="115851">MSRDRYGKPDRRRRDSFDDRDGITSRSTYDPEYDARNYADKNDKHRSDYRSSYSDSKKKKKKSKKRKHKEGRRSGERLTGSRLVDYDNGSSDDDAYSDDSHSYGRIQSRVSPKHPKLERSLSPATGLRDYKRSRVDSDVRRHDRTSPRRARREYRDFPSRERRHYDYDLSPSSKRSKRGGRSPSPNRSSKASRSSRNKFGRDDARSNHSPNHSRSISPKRQRKASSSSPNREASNLGTHTLAAELRKRQQILSKSQTNSPNLSEPSNKSGKYDGRKYSGHNQLTVEKKPPSPTATIAPTSSQLDKDVKPKDKRRQLPLPPGGSSDVDSPGPNQELQTNRVSKLYDLPMPPVTSSPQADEDSLNQQKIAKQRSSGQTPFNEKDGKEQKIPNRYLEQRMKQRNTKMNERVDCDWGERCIDVFEILAQVGEGTYGQVYKARDKDTGEIMALKKVRLENEKEGFPITAIREIKILRQLNHKNIVNLTEIITDKRDAVDFKKDKGSFYLVFEYMDHDLMGLLESNLVTFKEDYIASFMKQLLQGLEYCHKKNFLHRDIKCSNILMNNKGQIKLADFGLARYYDAETRERPYTNKVITLWYRPPELLLGEEKYGPAIDVWSCGCILGEFFHQKPIFQANTELAQLDLISKVCGTPSPAVWPDVIRLPLFTTFKPKKQYRRRIREEFCTMPETALDLLDNMLELDPSKRCSAEAALNSPWLINVNPDCLPAPNLPSDQDCHEMWCKRRKRSMREQHQLPTQTKKPEPPLPPVHENNKASAVADSTNDRPSPPPQPPPQPPPLPSGASQAIPGPPPPPLDCQTKLLNLGQLVRDKKGNFSIDDIARTICVPVNDQTKSYLLCVLEQLNNAKTQMDANNIMQVPTHQMTQITNLLQNPMVENVTWPRRTSSGSATMDISDDDVSDHFESEEHNFMNVEDNNQVPPANRGLRGLPRGRGPVGHMPGAHLVHPNIINSARAPPPLNMQQINQPPPPPPPPLMNVPVNRNNVPRPGRGGRGKFHQQQPW</sequence>
<dbReference type="PROSITE" id="PS00108">
    <property type="entry name" value="PROTEIN_KINASE_ST"/>
    <property type="match status" value="1"/>
</dbReference>
<dbReference type="PANTHER" id="PTHR24056:SF546">
    <property type="entry name" value="CYCLIN-DEPENDENT KINASE 12"/>
    <property type="match status" value="1"/>
</dbReference>
<dbReference type="PROSITE" id="PS00107">
    <property type="entry name" value="PROTEIN_KINASE_ATP"/>
    <property type="match status" value="1"/>
</dbReference>
<comment type="subcellular location">
    <subcellularLocation>
        <location evidence="1">Nucleus</location>
    </subcellularLocation>
</comment>
<evidence type="ECO:0000256" key="8">
    <source>
        <dbReference type="ARBA" id="ARBA00023242"/>
    </source>
</evidence>
<dbReference type="InterPro" id="IPR050108">
    <property type="entry name" value="CDK"/>
</dbReference>
<dbReference type="GO" id="GO:0032968">
    <property type="term" value="P:positive regulation of transcription elongation by RNA polymerase II"/>
    <property type="evidence" value="ECO:0007669"/>
    <property type="project" value="TreeGrafter"/>
</dbReference>
<dbReference type="PROSITE" id="PS50011">
    <property type="entry name" value="PROTEIN_KINASE_DOM"/>
    <property type="match status" value="1"/>
</dbReference>
<keyword evidence="16" id="KW-1185">Reference proteome</keyword>
<organism evidence="15 16">
    <name type="scientific">Dimorphilus gyrociliatus</name>
    <dbReference type="NCBI Taxonomy" id="2664684"/>
    <lineage>
        <taxon>Eukaryota</taxon>
        <taxon>Metazoa</taxon>
        <taxon>Spiralia</taxon>
        <taxon>Lophotrochozoa</taxon>
        <taxon>Annelida</taxon>
        <taxon>Polychaeta</taxon>
        <taxon>Polychaeta incertae sedis</taxon>
        <taxon>Dinophilidae</taxon>
        <taxon>Dimorphilus</taxon>
    </lineage>
</organism>
<keyword evidence="3" id="KW-0723">Serine/threonine-protein kinase</keyword>
<dbReference type="Gene3D" id="3.30.200.20">
    <property type="entry name" value="Phosphorylase Kinase, domain 1"/>
    <property type="match status" value="1"/>
</dbReference>
<evidence type="ECO:0000256" key="10">
    <source>
        <dbReference type="ARBA" id="ARBA00048367"/>
    </source>
</evidence>
<evidence type="ECO:0000256" key="5">
    <source>
        <dbReference type="ARBA" id="ARBA00022741"/>
    </source>
</evidence>
<dbReference type="FunFam" id="1.10.510.10:FF:000415">
    <property type="entry name" value="CMGC/CDK/CRK7 protein kinase, variant"/>
    <property type="match status" value="1"/>
</dbReference>
<feature type="compositionally biased region" description="Polar residues" evidence="13">
    <location>
        <begin position="207"/>
        <end position="216"/>
    </location>
</feature>
<evidence type="ECO:0000256" key="2">
    <source>
        <dbReference type="ARBA" id="ARBA00006485"/>
    </source>
</evidence>
<evidence type="ECO:0000256" key="4">
    <source>
        <dbReference type="ARBA" id="ARBA00022679"/>
    </source>
</evidence>
<dbReference type="InterPro" id="IPR008271">
    <property type="entry name" value="Ser/Thr_kinase_AS"/>
</dbReference>
<evidence type="ECO:0000256" key="6">
    <source>
        <dbReference type="ARBA" id="ARBA00022777"/>
    </source>
</evidence>
<feature type="compositionally biased region" description="Basic and acidic residues" evidence="13">
    <location>
        <begin position="153"/>
        <end position="167"/>
    </location>
</feature>
<dbReference type="EMBL" id="CAJFCJ010000007">
    <property type="protein sequence ID" value="CAD5117737.1"/>
    <property type="molecule type" value="Genomic_DNA"/>
</dbReference>
<keyword evidence="6" id="KW-0418">Kinase</keyword>
<dbReference type="FunFam" id="3.30.200.20:FF:000074">
    <property type="entry name" value="cyclin-dependent kinase 12 isoform X2"/>
    <property type="match status" value="1"/>
</dbReference>
<feature type="compositionally biased region" description="Basic and acidic residues" evidence="13">
    <location>
        <begin position="128"/>
        <end position="146"/>
    </location>
</feature>
<feature type="compositionally biased region" description="Basic and acidic residues" evidence="13">
    <location>
        <begin position="379"/>
        <end position="390"/>
    </location>
</feature>
<evidence type="ECO:0000256" key="1">
    <source>
        <dbReference type="ARBA" id="ARBA00004123"/>
    </source>
</evidence>
<evidence type="ECO:0000313" key="16">
    <source>
        <dbReference type="Proteomes" id="UP000549394"/>
    </source>
</evidence>
<feature type="compositionally biased region" description="Basic residues" evidence="13">
    <location>
        <begin position="57"/>
        <end position="71"/>
    </location>
</feature>
<feature type="compositionally biased region" description="Polar residues" evidence="13">
    <location>
        <begin position="330"/>
        <end position="340"/>
    </location>
</feature>
<dbReference type="SUPFAM" id="SSF56112">
    <property type="entry name" value="Protein kinase-like (PK-like)"/>
    <property type="match status" value="1"/>
</dbReference>
<feature type="binding site" evidence="12">
    <location>
        <position position="449"/>
    </location>
    <ligand>
        <name>ATP</name>
        <dbReference type="ChEBI" id="CHEBI:30616"/>
    </ligand>
</feature>
<comment type="similarity">
    <text evidence="2">Belongs to the protein kinase superfamily. CMGC Ser/Thr protein kinase family. CDC2/CDKX subfamily.</text>
</comment>
<dbReference type="GO" id="GO:0008353">
    <property type="term" value="F:RNA polymerase II CTD heptapeptide repeat kinase activity"/>
    <property type="evidence" value="ECO:0007669"/>
    <property type="project" value="UniProtKB-EC"/>
</dbReference>
<keyword evidence="5 12" id="KW-0547">Nucleotide-binding</keyword>
<dbReference type="Pfam" id="PF00069">
    <property type="entry name" value="Pkinase"/>
    <property type="match status" value="1"/>
</dbReference>
<comment type="catalytic activity">
    <reaction evidence="10">
        <text>L-seryl-[protein] + ATP = O-phospho-L-seryl-[protein] + ADP + H(+)</text>
        <dbReference type="Rhea" id="RHEA:17989"/>
        <dbReference type="Rhea" id="RHEA-COMP:9863"/>
        <dbReference type="Rhea" id="RHEA-COMP:11604"/>
        <dbReference type="ChEBI" id="CHEBI:15378"/>
        <dbReference type="ChEBI" id="CHEBI:29999"/>
        <dbReference type="ChEBI" id="CHEBI:30616"/>
        <dbReference type="ChEBI" id="CHEBI:83421"/>
        <dbReference type="ChEBI" id="CHEBI:456216"/>
        <dbReference type="EC" id="2.7.11.22"/>
    </reaction>
</comment>
<feature type="region of interest" description="Disordered" evidence="13">
    <location>
        <begin position="969"/>
        <end position="1017"/>
    </location>
</feature>
<protein>
    <submittedName>
        <fullName evidence="15">DgyrCDS6483</fullName>
    </submittedName>
</protein>
<reference evidence="15 16" key="1">
    <citation type="submission" date="2020-08" db="EMBL/GenBank/DDBJ databases">
        <authorList>
            <person name="Hejnol A."/>
        </authorList>
    </citation>
    <scope>NUCLEOTIDE SEQUENCE [LARGE SCALE GENOMIC DNA]</scope>
</reference>
<keyword evidence="7 12" id="KW-0067">ATP-binding</keyword>
<accession>A0A7I8VPT0</accession>
<comment type="catalytic activity">
    <reaction evidence="9">
        <text>L-threonyl-[protein] + ATP = O-phospho-L-threonyl-[protein] + ADP + H(+)</text>
        <dbReference type="Rhea" id="RHEA:46608"/>
        <dbReference type="Rhea" id="RHEA-COMP:11060"/>
        <dbReference type="Rhea" id="RHEA-COMP:11605"/>
        <dbReference type="ChEBI" id="CHEBI:15378"/>
        <dbReference type="ChEBI" id="CHEBI:30013"/>
        <dbReference type="ChEBI" id="CHEBI:30616"/>
        <dbReference type="ChEBI" id="CHEBI:61977"/>
        <dbReference type="ChEBI" id="CHEBI:456216"/>
        <dbReference type="EC" id="2.7.11.22"/>
    </reaction>
</comment>
<evidence type="ECO:0000313" key="15">
    <source>
        <dbReference type="EMBL" id="CAD5117737.1"/>
    </source>
</evidence>
<evidence type="ECO:0000256" key="9">
    <source>
        <dbReference type="ARBA" id="ARBA00047811"/>
    </source>
</evidence>
<dbReference type="AlphaFoldDB" id="A0A7I8VPT0"/>
<gene>
    <name evidence="15" type="ORF">DGYR_LOCUS6238</name>
</gene>
<dbReference type="GO" id="GO:0030332">
    <property type="term" value="F:cyclin binding"/>
    <property type="evidence" value="ECO:0007669"/>
    <property type="project" value="TreeGrafter"/>
</dbReference>
<feature type="compositionally biased region" description="Polar residues" evidence="13">
    <location>
        <begin position="250"/>
        <end position="269"/>
    </location>
</feature>
<evidence type="ECO:0000256" key="12">
    <source>
        <dbReference type="PROSITE-ProRule" id="PRU10141"/>
    </source>
</evidence>
<evidence type="ECO:0000259" key="14">
    <source>
        <dbReference type="PROSITE" id="PS50011"/>
    </source>
</evidence>
<feature type="compositionally biased region" description="Pro residues" evidence="13">
    <location>
        <begin position="981"/>
        <end position="991"/>
    </location>
</feature>